<dbReference type="RefSeq" id="WP_156734024.1">
    <property type="nucleotide sequence ID" value="NZ_CACRUU010000061.1"/>
</dbReference>
<dbReference type="EMBL" id="CACRUU010000061">
    <property type="protein sequence ID" value="VYU04937.1"/>
    <property type="molecule type" value="Genomic_DNA"/>
</dbReference>
<sequence>MKKENQHLIRYSMQLAMLHQLLYKKLITQEEYFLIKKKLMKDYNVISDLMT</sequence>
<evidence type="ECO:0000313" key="2">
    <source>
        <dbReference type="EMBL" id="VYU04937.1"/>
    </source>
</evidence>
<gene>
    <name evidence="2" type="ORF">RGLFYP36_00456</name>
</gene>
<protein>
    <recommendedName>
        <fullName evidence="1">SHOCT-like domain-containing protein</fullName>
    </recommendedName>
</protein>
<dbReference type="Pfam" id="PF20612">
    <property type="entry name" value="SHOCT_2"/>
    <property type="match status" value="1"/>
</dbReference>
<dbReference type="AlphaFoldDB" id="A0A6N3BTU8"/>
<organism evidence="2">
    <name type="scientific">Mediterraneibacter gnavus</name>
    <name type="common">Ruminococcus gnavus</name>
    <dbReference type="NCBI Taxonomy" id="33038"/>
    <lineage>
        <taxon>Bacteria</taxon>
        <taxon>Bacillati</taxon>
        <taxon>Bacillota</taxon>
        <taxon>Clostridia</taxon>
        <taxon>Lachnospirales</taxon>
        <taxon>Lachnospiraceae</taxon>
        <taxon>Mediterraneibacter</taxon>
    </lineage>
</organism>
<proteinExistence type="predicted"/>
<reference evidence="2" key="1">
    <citation type="submission" date="2019-11" db="EMBL/GenBank/DDBJ databases">
        <authorList>
            <person name="Feng L."/>
        </authorList>
    </citation>
    <scope>NUCLEOTIDE SEQUENCE</scope>
    <source>
        <strain evidence="2">RgnavusLFYP36</strain>
    </source>
</reference>
<name>A0A6N3BTU8_MEDGN</name>
<feature type="domain" description="SHOCT-like" evidence="1">
    <location>
        <begin position="1"/>
        <end position="46"/>
    </location>
</feature>
<accession>A0A6N3BTU8</accession>
<dbReference type="InterPro" id="IPR046749">
    <property type="entry name" value="SHOCT_2"/>
</dbReference>
<evidence type="ECO:0000259" key="1">
    <source>
        <dbReference type="Pfam" id="PF20612"/>
    </source>
</evidence>